<dbReference type="AlphaFoldDB" id="A0A9P9II00"/>
<gene>
    <name evidence="2" type="ORF">B0J11DRAFT_581459</name>
</gene>
<name>A0A9P9II00_9PLEO</name>
<dbReference type="Proteomes" id="UP000700596">
    <property type="component" value="Unassembled WGS sequence"/>
</dbReference>
<sequence>MDVNELLNTPSPQGTTEDVADASRAQKRVAAFSNTPSPESKGAATASSSKRSKGKERAIDPPSSPEAAPTVTGSSKSIPIRNLLNTPSPQPANAPASTPYTATDGPTWHSAYLDDIIDFALGAKPLRFRIEHDNKVQTKMREMIMRAASNTKISLQSPATEIENFKTMVRGAALVIHQESFLSPETMADVEVYRKAFKPISSQFPDQTGGRSLAKSYLRAQAPALCKACEGNGIHSILNPQATLGDIRPCLACKYTIYDPWTGRMHVPKEYSDRREIAGWALPGPNQVSSWICLDCKGAVIRPSGQVGIYINDSNDWFCRSNWCRSKVDMSLEDLMSRGDRGKGIAII</sequence>
<protein>
    <submittedName>
        <fullName evidence="2">Uncharacterized protein</fullName>
    </submittedName>
</protein>
<evidence type="ECO:0000313" key="3">
    <source>
        <dbReference type="Proteomes" id="UP000700596"/>
    </source>
</evidence>
<comment type="caution">
    <text evidence="2">The sequence shown here is derived from an EMBL/GenBank/DDBJ whole genome shotgun (WGS) entry which is preliminary data.</text>
</comment>
<feature type="region of interest" description="Disordered" evidence="1">
    <location>
        <begin position="1"/>
        <end position="102"/>
    </location>
</feature>
<accession>A0A9P9II00</accession>
<evidence type="ECO:0000313" key="2">
    <source>
        <dbReference type="EMBL" id="KAH7122778.1"/>
    </source>
</evidence>
<feature type="compositionally biased region" description="Polar residues" evidence="1">
    <location>
        <begin position="71"/>
        <end position="87"/>
    </location>
</feature>
<keyword evidence="3" id="KW-1185">Reference proteome</keyword>
<dbReference type="EMBL" id="JAGMWT010000009">
    <property type="protein sequence ID" value="KAH7122778.1"/>
    <property type="molecule type" value="Genomic_DNA"/>
</dbReference>
<feature type="compositionally biased region" description="Polar residues" evidence="1">
    <location>
        <begin position="1"/>
        <end position="16"/>
    </location>
</feature>
<organism evidence="2 3">
    <name type="scientific">Dendryphion nanum</name>
    <dbReference type="NCBI Taxonomy" id="256645"/>
    <lineage>
        <taxon>Eukaryota</taxon>
        <taxon>Fungi</taxon>
        <taxon>Dikarya</taxon>
        <taxon>Ascomycota</taxon>
        <taxon>Pezizomycotina</taxon>
        <taxon>Dothideomycetes</taxon>
        <taxon>Pleosporomycetidae</taxon>
        <taxon>Pleosporales</taxon>
        <taxon>Torulaceae</taxon>
        <taxon>Dendryphion</taxon>
    </lineage>
</organism>
<proteinExistence type="predicted"/>
<reference evidence="2" key="1">
    <citation type="journal article" date="2021" name="Nat. Commun.">
        <title>Genetic determinants of endophytism in the Arabidopsis root mycobiome.</title>
        <authorList>
            <person name="Mesny F."/>
            <person name="Miyauchi S."/>
            <person name="Thiergart T."/>
            <person name="Pickel B."/>
            <person name="Atanasova L."/>
            <person name="Karlsson M."/>
            <person name="Huettel B."/>
            <person name="Barry K.W."/>
            <person name="Haridas S."/>
            <person name="Chen C."/>
            <person name="Bauer D."/>
            <person name="Andreopoulos W."/>
            <person name="Pangilinan J."/>
            <person name="LaButti K."/>
            <person name="Riley R."/>
            <person name="Lipzen A."/>
            <person name="Clum A."/>
            <person name="Drula E."/>
            <person name="Henrissat B."/>
            <person name="Kohler A."/>
            <person name="Grigoriev I.V."/>
            <person name="Martin F.M."/>
            <person name="Hacquard S."/>
        </authorList>
    </citation>
    <scope>NUCLEOTIDE SEQUENCE</scope>
    <source>
        <strain evidence="2">MPI-CAGE-CH-0243</strain>
    </source>
</reference>
<evidence type="ECO:0000256" key="1">
    <source>
        <dbReference type="SAM" id="MobiDB-lite"/>
    </source>
</evidence>